<feature type="domain" description="G-patch" evidence="2">
    <location>
        <begin position="324"/>
        <end position="370"/>
    </location>
</feature>
<dbReference type="InterPro" id="IPR045211">
    <property type="entry name" value="TFP11/STIP/Ntr1"/>
</dbReference>
<dbReference type="GO" id="GO:0003676">
    <property type="term" value="F:nucleic acid binding"/>
    <property type="evidence" value="ECO:0007669"/>
    <property type="project" value="InterPro"/>
</dbReference>
<dbReference type="OrthoDB" id="4822at2759"/>
<dbReference type="GO" id="GO:0000390">
    <property type="term" value="P:spliceosomal complex disassembly"/>
    <property type="evidence" value="ECO:0007669"/>
    <property type="project" value="InterPro"/>
</dbReference>
<dbReference type="Pfam" id="PF12457">
    <property type="entry name" value="TIP_N"/>
    <property type="match status" value="1"/>
</dbReference>
<evidence type="ECO:0000313" key="3">
    <source>
        <dbReference type="EMBL" id="GFY44288.1"/>
    </source>
</evidence>
<feature type="compositionally biased region" description="Basic and acidic residues" evidence="1">
    <location>
        <begin position="256"/>
        <end position="279"/>
    </location>
</feature>
<feature type="compositionally biased region" description="Polar residues" evidence="1">
    <location>
        <begin position="285"/>
        <end position="301"/>
    </location>
</feature>
<dbReference type="InterPro" id="IPR022159">
    <property type="entry name" value="STIP/TFIP11_N"/>
</dbReference>
<feature type="compositionally biased region" description="Polar residues" evidence="1">
    <location>
        <begin position="237"/>
        <end position="248"/>
    </location>
</feature>
<feature type="region of interest" description="Disordered" evidence="1">
    <location>
        <begin position="223"/>
        <end position="302"/>
    </location>
</feature>
<evidence type="ECO:0000256" key="1">
    <source>
        <dbReference type="SAM" id="MobiDB-lite"/>
    </source>
</evidence>
<dbReference type="Pfam" id="PF01585">
    <property type="entry name" value="G-patch"/>
    <property type="match status" value="1"/>
</dbReference>
<comment type="caution">
    <text evidence="3">The sequence shown here is derived from an EMBL/GenBank/DDBJ whole genome shotgun (WGS) entry which is preliminary data.</text>
</comment>
<keyword evidence="4" id="KW-1185">Reference proteome</keyword>
<evidence type="ECO:0000259" key="2">
    <source>
        <dbReference type="PROSITE" id="PS50174"/>
    </source>
</evidence>
<reference evidence="3" key="1">
    <citation type="submission" date="2020-08" db="EMBL/GenBank/DDBJ databases">
        <title>Multicomponent nature underlies the extraordinary mechanical properties of spider dragline silk.</title>
        <authorList>
            <person name="Kono N."/>
            <person name="Nakamura H."/>
            <person name="Mori M."/>
            <person name="Yoshida Y."/>
            <person name="Ohtoshi R."/>
            <person name="Malay A.D."/>
            <person name="Moran D.A.P."/>
            <person name="Tomita M."/>
            <person name="Numata K."/>
            <person name="Arakawa K."/>
        </authorList>
    </citation>
    <scope>NUCLEOTIDE SEQUENCE</scope>
</reference>
<dbReference type="InterPro" id="IPR000467">
    <property type="entry name" value="G_patch_dom"/>
</dbReference>
<evidence type="ECO:0000313" key="4">
    <source>
        <dbReference type="Proteomes" id="UP000886998"/>
    </source>
</evidence>
<dbReference type="PROSITE" id="PS50174">
    <property type="entry name" value="G_PATCH"/>
    <property type="match status" value="1"/>
</dbReference>
<gene>
    <name evidence="3" type="primary">TFIP11</name>
    <name evidence="3" type="ORF">TNIN_162281</name>
</gene>
<dbReference type="SMART" id="SM00443">
    <property type="entry name" value="G_patch"/>
    <property type="match status" value="1"/>
</dbReference>
<dbReference type="EMBL" id="BMAV01004170">
    <property type="protein sequence ID" value="GFY44288.1"/>
    <property type="molecule type" value="Genomic_DNA"/>
</dbReference>
<proteinExistence type="predicted"/>
<accession>A0A8X6WZR2</accession>
<name>A0A8X6WZR2_9ARAC</name>
<dbReference type="Proteomes" id="UP000886998">
    <property type="component" value="Unassembled WGS sequence"/>
</dbReference>
<dbReference type="GO" id="GO:0071008">
    <property type="term" value="C:U2-type post-mRNA release spliceosomal complex"/>
    <property type="evidence" value="ECO:0007669"/>
    <property type="project" value="TreeGrafter"/>
</dbReference>
<sequence length="446" mass="50338">MVNPQDRVASRDKLIQGLLDKALQEKLIRETSKKVRALQEVTDHKPILGLGKPYDTISPHVQRMLLQLNKYNIQLEYVPGKNLAVTEYPIKAQSTTDNFDELLEARRIQPTKDMPSPAEPLMGRKLRTFLPSHPDQLKSTFDVERAREALRKRQIIQNKYANKYATVLPVLHQNAKLLKRLSTNMTDGIEKFEVTEWDLENEFNPNRVRHNLSKKQQIYGVFASDDSDEDERPSFGRKNTSNSTQINFVSGGVRTVGEKPTKKESDDEKASSEDEEHVKPIPKKSYSNQRSGMSGSRSTRQIAGLRSLNKNATNNEFGGWEKHTKGIGQKLLLQMGYKPGKGLGKSLQGITTPIEAKLRKGKGAIGLYGPEQPTMTRVKGPSVIEEEPAEEETIKHQRQWKKATGLEVFLIWSLCTYHQDGATFIGPTEMGTTPCHSTHCSNQTHL</sequence>
<dbReference type="PANTHER" id="PTHR23329">
    <property type="entry name" value="TUFTELIN-INTERACTING PROTEIN 11-RELATED"/>
    <property type="match status" value="1"/>
</dbReference>
<organism evidence="3 4">
    <name type="scientific">Trichonephila inaurata madagascariensis</name>
    <dbReference type="NCBI Taxonomy" id="2747483"/>
    <lineage>
        <taxon>Eukaryota</taxon>
        <taxon>Metazoa</taxon>
        <taxon>Ecdysozoa</taxon>
        <taxon>Arthropoda</taxon>
        <taxon>Chelicerata</taxon>
        <taxon>Arachnida</taxon>
        <taxon>Araneae</taxon>
        <taxon>Araneomorphae</taxon>
        <taxon>Entelegynae</taxon>
        <taxon>Araneoidea</taxon>
        <taxon>Nephilidae</taxon>
        <taxon>Trichonephila</taxon>
        <taxon>Trichonephila inaurata</taxon>
    </lineage>
</organism>
<dbReference type="PANTHER" id="PTHR23329:SF1">
    <property type="entry name" value="TUFTELIN-INTERACTING PROTEIN 11"/>
    <property type="match status" value="1"/>
</dbReference>
<dbReference type="AlphaFoldDB" id="A0A8X6WZR2"/>
<protein>
    <submittedName>
        <fullName evidence="3">Tuftelin-interacting protein 11</fullName>
    </submittedName>
</protein>